<dbReference type="InterPro" id="IPR038967">
    <property type="entry name" value="Dsc4-like"/>
</dbReference>
<dbReference type="PANTHER" id="PTHR39405:SF1">
    <property type="entry name" value="DSC E3 UBIQUITIN LIGASE COMPLEX SUBUNIT 4"/>
    <property type="match status" value="1"/>
</dbReference>
<feature type="domain" description="DUF1746" evidence="2">
    <location>
        <begin position="21"/>
        <end position="165"/>
    </location>
</feature>
<keyword evidence="1" id="KW-0472">Membrane</keyword>
<dbReference type="GO" id="GO:0005783">
    <property type="term" value="C:endoplasmic reticulum"/>
    <property type="evidence" value="ECO:0007669"/>
    <property type="project" value="TreeGrafter"/>
</dbReference>
<keyword evidence="1" id="KW-1133">Transmembrane helix</keyword>
<accession>A0A1E4TXW3</accession>
<name>A0A1E4TXW3_PACTA</name>
<dbReference type="GO" id="GO:0044695">
    <property type="term" value="C:Dsc E3 ubiquitin ligase complex"/>
    <property type="evidence" value="ECO:0007669"/>
    <property type="project" value="InterPro"/>
</dbReference>
<feature type="transmembrane region" description="Helical" evidence="1">
    <location>
        <begin position="12"/>
        <end position="34"/>
    </location>
</feature>
<protein>
    <recommendedName>
        <fullName evidence="2">DUF1746 domain-containing protein</fullName>
    </recommendedName>
</protein>
<dbReference type="EMBL" id="KV454012">
    <property type="protein sequence ID" value="ODV96623.1"/>
    <property type="molecule type" value="Genomic_DNA"/>
</dbReference>
<dbReference type="AlphaFoldDB" id="A0A1E4TXW3"/>
<keyword evidence="1" id="KW-0812">Transmembrane</keyword>
<dbReference type="GO" id="GO:0032933">
    <property type="term" value="P:SREBP signaling pathway"/>
    <property type="evidence" value="ECO:0007669"/>
    <property type="project" value="InterPro"/>
</dbReference>
<dbReference type="Proteomes" id="UP000094236">
    <property type="component" value="Unassembled WGS sequence"/>
</dbReference>
<evidence type="ECO:0000313" key="3">
    <source>
        <dbReference type="EMBL" id="ODV96623.1"/>
    </source>
</evidence>
<dbReference type="PANTHER" id="PTHR39405">
    <property type="entry name" value="DSC E3 UBIQUITIN LIGASE COMPLEX SUBUNIT 4"/>
    <property type="match status" value="1"/>
</dbReference>
<evidence type="ECO:0000256" key="1">
    <source>
        <dbReference type="SAM" id="Phobius"/>
    </source>
</evidence>
<dbReference type="Pfam" id="PF08508">
    <property type="entry name" value="DUF1746"/>
    <property type="match status" value="1"/>
</dbReference>
<organism evidence="3 4">
    <name type="scientific">Pachysolen tannophilus NRRL Y-2460</name>
    <dbReference type="NCBI Taxonomy" id="669874"/>
    <lineage>
        <taxon>Eukaryota</taxon>
        <taxon>Fungi</taxon>
        <taxon>Dikarya</taxon>
        <taxon>Ascomycota</taxon>
        <taxon>Saccharomycotina</taxon>
        <taxon>Pichiomycetes</taxon>
        <taxon>Pachysolenaceae</taxon>
        <taxon>Pachysolen</taxon>
    </lineage>
</organism>
<dbReference type="InterPro" id="IPR013715">
    <property type="entry name" value="DUF1746"/>
</dbReference>
<keyword evidence="4" id="KW-1185">Reference proteome</keyword>
<gene>
    <name evidence="3" type="ORF">PACTADRAFT_48452</name>
</gene>
<sequence length="256" mass="29458">MVQTRKQKCKKFQHLLLQEYDTITISILIIAYYFDNSVFKLFIRYSLQYYLLNLNDFLDTLIEANQIDILSTSTIEDQELQRSLNNSIQLLRSRYQSSLKIGLLLFNGFCILDHSFNLKNLPISSLKGKGEYLHGFWFLNVIGQSPLNSKYPIVMADLLILCLQCCLYKFKFQSINQNHDHDHDHDSMDLIEDGFSGEPIVSTIDLVPNIGIKDIMNTIGLKKLSLHNNNQILDPEYRPFTSTIRSSESTGSYGAV</sequence>
<evidence type="ECO:0000259" key="2">
    <source>
        <dbReference type="Pfam" id="PF08508"/>
    </source>
</evidence>
<dbReference type="OrthoDB" id="5428737at2759"/>
<evidence type="ECO:0000313" key="4">
    <source>
        <dbReference type="Proteomes" id="UP000094236"/>
    </source>
</evidence>
<proteinExistence type="predicted"/>
<reference evidence="4" key="1">
    <citation type="submission" date="2016-05" db="EMBL/GenBank/DDBJ databases">
        <title>Comparative genomics of biotechnologically important yeasts.</title>
        <authorList>
            <consortium name="DOE Joint Genome Institute"/>
            <person name="Riley R."/>
            <person name="Haridas S."/>
            <person name="Wolfe K.H."/>
            <person name="Lopes M.R."/>
            <person name="Hittinger C.T."/>
            <person name="Goker M."/>
            <person name="Salamov A."/>
            <person name="Wisecaver J."/>
            <person name="Long T.M."/>
            <person name="Aerts A.L."/>
            <person name="Barry K."/>
            <person name="Choi C."/>
            <person name="Clum A."/>
            <person name="Coughlan A.Y."/>
            <person name="Deshpande S."/>
            <person name="Douglass A.P."/>
            <person name="Hanson S.J."/>
            <person name="Klenk H.-P."/>
            <person name="Labutti K."/>
            <person name="Lapidus A."/>
            <person name="Lindquist E."/>
            <person name="Lipzen A."/>
            <person name="Meier-Kolthoff J.P."/>
            <person name="Ohm R.A."/>
            <person name="Otillar R.P."/>
            <person name="Pangilinan J."/>
            <person name="Peng Y."/>
            <person name="Rokas A."/>
            <person name="Rosa C.A."/>
            <person name="Scheuner C."/>
            <person name="Sibirny A.A."/>
            <person name="Slot J.C."/>
            <person name="Stielow J.B."/>
            <person name="Sun H."/>
            <person name="Kurtzman C.P."/>
            <person name="Blackwell M."/>
            <person name="Grigoriev I.V."/>
            <person name="Jeffries T.W."/>
        </authorList>
    </citation>
    <scope>NUCLEOTIDE SEQUENCE [LARGE SCALE GENOMIC DNA]</scope>
    <source>
        <strain evidence="4">NRRL Y-2460</strain>
    </source>
</reference>